<reference evidence="1 2" key="1">
    <citation type="submission" date="2024-06" db="EMBL/GenBank/DDBJ databases">
        <title>Draft genome sequence of Helicobacter trogontum NHP16-4001.</title>
        <authorList>
            <person name="Rimbara E."/>
            <person name="Suzuki M."/>
        </authorList>
    </citation>
    <scope>NUCLEOTIDE SEQUENCE [LARGE SCALE GENOMIC DNA]</scope>
    <source>
        <strain evidence="1 2">NHP16-4001</strain>
    </source>
</reference>
<dbReference type="InterPro" id="IPR011047">
    <property type="entry name" value="Quinoprotein_ADH-like_sf"/>
</dbReference>
<dbReference type="InterPro" id="IPR015943">
    <property type="entry name" value="WD40/YVTN_repeat-like_dom_sf"/>
</dbReference>
<accession>A0ABQ0D1D6</accession>
<protein>
    <submittedName>
        <fullName evidence="1">Lipoprotein</fullName>
    </submittedName>
</protein>
<gene>
    <name evidence="1" type="ORF">NHP164001_01640</name>
</gene>
<organism evidence="1 2">
    <name type="scientific">Helicobacter trogontum</name>
    <dbReference type="NCBI Taxonomy" id="50960"/>
    <lineage>
        <taxon>Bacteria</taxon>
        <taxon>Pseudomonadati</taxon>
        <taxon>Campylobacterota</taxon>
        <taxon>Epsilonproteobacteria</taxon>
        <taxon>Campylobacterales</taxon>
        <taxon>Helicobacteraceae</taxon>
        <taxon>Helicobacter</taxon>
    </lineage>
</organism>
<sequence>MYKILKSSFCYIVCNLQSYQKHVSQCLYGAKYLQYFTIQNALNKTFLSKASCTLTILLLLVFYSGCDSQKNFKPQHVYGKIEFNDKLDKPLVSSNQASAKLKNNAVITDNALSHITINEHENLLYADSKQWLIGDGCAGLLVIPLLYENNIAKLDRNNMKTIVTKGCVVSASIKGDLVAGVLASNTLFLYDLAKDTFKFQIKEESIYAISSRHANPIILDTLVIFPTLDGRLNTIDITQGKSVKNIIVNTEKFLNNIIYLKVQKDELVSATHKRIYTLIHGESYGKELEIRDIYFDGTHIYALSLNGTIYQFDKTLATLQSVKLPYANLNGIIIKKDHLYTFDNSGGYLIDLSLNDFSYEAFKLKFGIDRWFSKRVTMFYTPNIFYINNNILNFNEALKKTIYEDKK</sequence>
<dbReference type="SUPFAM" id="SSF50998">
    <property type="entry name" value="Quinoprotein alcohol dehydrogenase-like"/>
    <property type="match status" value="1"/>
</dbReference>
<name>A0ABQ0D1D6_9HELI</name>
<comment type="caution">
    <text evidence="1">The sequence shown here is derived from an EMBL/GenBank/DDBJ whole genome shotgun (WGS) entry which is preliminary data.</text>
</comment>
<dbReference type="RefSeq" id="WP_369607087.1">
    <property type="nucleotide sequence ID" value="NZ_BAAFHN010000002.1"/>
</dbReference>
<dbReference type="Proteomes" id="UP001562457">
    <property type="component" value="Unassembled WGS sequence"/>
</dbReference>
<evidence type="ECO:0000313" key="2">
    <source>
        <dbReference type="Proteomes" id="UP001562457"/>
    </source>
</evidence>
<evidence type="ECO:0000313" key="1">
    <source>
        <dbReference type="EMBL" id="GAB0172151.1"/>
    </source>
</evidence>
<dbReference type="EMBL" id="BAAFHN010000002">
    <property type="protein sequence ID" value="GAB0172151.1"/>
    <property type="molecule type" value="Genomic_DNA"/>
</dbReference>
<proteinExistence type="predicted"/>
<keyword evidence="2" id="KW-1185">Reference proteome</keyword>
<keyword evidence="1" id="KW-0449">Lipoprotein</keyword>
<dbReference type="Gene3D" id="2.130.10.10">
    <property type="entry name" value="YVTN repeat-like/Quinoprotein amine dehydrogenase"/>
    <property type="match status" value="1"/>
</dbReference>